<evidence type="ECO:0000256" key="2">
    <source>
        <dbReference type="ARBA" id="ARBA00022679"/>
    </source>
</evidence>
<gene>
    <name evidence="5" type="ORF">GCM10023311_00470</name>
</gene>
<dbReference type="Proteomes" id="UP001500433">
    <property type="component" value="Unassembled WGS sequence"/>
</dbReference>
<evidence type="ECO:0000256" key="1">
    <source>
        <dbReference type="ARBA" id="ARBA00010990"/>
    </source>
</evidence>
<dbReference type="InterPro" id="IPR055066">
    <property type="entry name" value="AASDHPPT_N"/>
</dbReference>
<evidence type="ECO:0000259" key="4">
    <source>
        <dbReference type="Pfam" id="PF22624"/>
    </source>
</evidence>
<evidence type="ECO:0000259" key="3">
    <source>
        <dbReference type="Pfam" id="PF01648"/>
    </source>
</evidence>
<evidence type="ECO:0000313" key="5">
    <source>
        <dbReference type="EMBL" id="GAA4882301.1"/>
    </source>
</evidence>
<keyword evidence="6" id="KW-1185">Reference proteome</keyword>
<organism evidence="5 6">
    <name type="scientific">Flaviramulus aquimarinus</name>
    <dbReference type="NCBI Taxonomy" id="1170456"/>
    <lineage>
        <taxon>Bacteria</taxon>
        <taxon>Pseudomonadati</taxon>
        <taxon>Bacteroidota</taxon>
        <taxon>Flavobacteriia</taxon>
        <taxon>Flavobacteriales</taxon>
        <taxon>Flavobacteriaceae</taxon>
        <taxon>Flaviramulus</taxon>
    </lineage>
</organism>
<dbReference type="PANTHER" id="PTHR12215">
    <property type="entry name" value="PHOSPHOPANTETHEINE TRANSFERASE"/>
    <property type="match status" value="1"/>
</dbReference>
<sequence>MHHLQDGLFKLPNNKIHIWFVNFDISEKKRNILSSLLSEDELIKASKFHFKKDRNQSIITRGALRLLSSYYLNKKAKNIGFAYGEYGKPEYNFNTKLKFNVSHSNNMAVLGFILNSAIGVDIEKIKDDFDVLDIAGNFFSELEIKALKKVPKEKQAAYFYRCWTRKESFIKGKAKGLSFPLDSFSVSIQSDKETELLETKWDEKEKNTWKLFTFSPHQDYIGAVSAQGPVTAIGHFNFNDYDFII</sequence>
<dbReference type="InterPro" id="IPR037143">
    <property type="entry name" value="4-PPantetheinyl_Trfase_dom_sf"/>
</dbReference>
<reference evidence="6" key="1">
    <citation type="journal article" date="2019" name="Int. J. Syst. Evol. Microbiol.">
        <title>The Global Catalogue of Microorganisms (GCM) 10K type strain sequencing project: providing services to taxonomists for standard genome sequencing and annotation.</title>
        <authorList>
            <consortium name="The Broad Institute Genomics Platform"/>
            <consortium name="The Broad Institute Genome Sequencing Center for Infectious Disease"/>
            <person name="Wu L."/>
            <person name="Ma J."/>
        </authorList>
    </citation>
    <scope>NUCLEOTIDE SEQUENCE [LARGE SCALE GENOMIC DNA]</scope>
    <source>
        <strain evidence="6">JCM 18274</strain>
    </source>
</reference>
<accession>A0ABP9ES10</accession>
<name>A0ABP9ES10_9FLAO</name>
<keyword evidence="2 5" id="KW-0808">Transferase</keyword>
<feature type="domain" description="4'-phosphopantetheinyl transferase N-terminal" evidence="4">
    <location>
        <begin position="31"/>
        <end position="110"/>
    </location>
</feature>
<dbReference type="SUPFAM" id="SSF56214">
    <property type="entry name" value="4'-phosphopantetheinyl transferase"/>
    <property type="match status" value="2"/>
</dbReference>
<evidence type="ECO:0000313" key="6">
    <source>
        <dbReference type="Proteomes" id="UP001500433"/>
    </source>
</evidence>
<dbReference type="InterPro" id="IPR008278">
    <property type="entry name" value="4-PPantetheinyl_Trfase_dom"/>
</dbReference>
<dbReference type="GO" id="GO:0016740">
    <property type="term" value="F:transferase activity"/>
    <property type="evidence" value="ECO:0007669"/>
    <property type="project" value="UniProtKB-KW"/>
</dbReference>
<dbReference type="InterPro" id="IPR050559">
    <property type="entry name" value="P-Pant_transferase_sf"/>
</dbReference>
<dbReference type="Pfam" id="PF01648">
    <property type="entry name" value="ACPS"/>
    <property type="match status" value="1"/>
</dbReference>
<proteinExistence type="inferred from homology"/>
<protein>
    <submittedName>
        <fullName evidence="5">4'-phosphopantetheinyl transferase superfamily protein</fullName>
    </submittedName>
</protein>
<comment type="caution">
    <text evidence="5">The sequence shown here is derived from an EMBL/GenBank/DDBJ whole genome shotgun (WGS) entry which is preliminary data.</text>
</comment>
<dbReference type="PANTHER" id="PTHR12215:SF10">
    <property type="entry name" value="L-AMINOADIPATE-SEMIALDEHYDE DEHYDROGENASE-PHOSPHOPANTETHEINYL TRANSFERASE"/>
    <property type="match status" value="1"/>
</dbReference>
<comment type="similarity">
    <text evidence="1">Belongs to the P-Pant transferase superfamily. Gsp/Sfp/HetI/AcpT family.</text>
</comment>
<feature type="domain" description="4'-phosphopantetheinyl transferase" evidence="3">
    <location>
        <begin position="117"/>
        <end position="223"/>
    </location>
</feature>
<dbReference type="RefSeq" id="WP_345271871.1">
    <property type="nucleotide sequence ID" value="NZ_BAABJH010000001.1"/>
</dbReference>
<dbReference type="Pfam" id="PF22624">
    <property type="entry name" value="AASDHPPT_N"/>
    <property type="match status" value="1"/>
</dbReference>
<dbReference type="EMBL" id="BAABJH010000001">
    <property type="protein sequence ID" value="GAA4882301.1"/>
    <property type="molecule type" value="Genomic_DNA"/>
</dbReference>
<dbReference type="Gene3D" id="3.90.470.20">
    <property type="entry name" value="4'-phosphopantetheinyl transferase domain"/>
    <property type="match status" value="2"/>
</dbReference>